<comment type="similarity">
    <text evidence="5">Belongs to the GRAS family.</text>
</comment>
<feature type="region of interest" description="Leucine repeat II (LRII)" evidence="5">
    <location>
        <begin position="53"/>
        <end position="85"/>
    </location>
</feature>
<evidence type="ECO:0000256" key="2">
    <source>
        <dbReference type="ARBA" id="ARBA00023015"/>
    </source>
</evidence>
<proteinExistence type="inferred from homology"/>
<accession>A0AAV1R0G6</accession>
<dbReference type="Proteomes" id="UP001314170">
    <property type="component" value="Unassembled WGS sequence"/>
</dbReference>
<dbReference type="GO" id="GO:0005634">
    <property type="term" value="C:nucleus"/>
    <property type="evidence" value="ECO:0007669"/>
    <property type="project" value="UniProtKB-SubCell"/>
</dbReference>
<evidence type="ECO:0000313" key="6">
    <source>
        <dbReference type="EMBL" id="CAK7326362.1"/>
    </source>
</evidence>
<feature type="short sequence motif" description="VHIID" evidence="5">
    <location>
        <begin position="7"/>
        <end position="11"/>
    </location>
</feature>
<keyword evidence="7" id="KW-1185">Reference proteome</keyword>
<evidence type="ECO:0000256" key="3">
    <source>
        <dbReference type="ARBA" id="ARBA00023163"/>
    </source>
</evidence>
<keyword evidence="2" id="KW-0805">Transcription regulation</keyword>
<evidence type="ECO:0000256" key="4">
    <source>
        <dbReference type="ARBA" id="ARBA00023242"/>
    </source>
</evidence>
<dbReference type="InterPro" id="IPR005202">
    <property type="entry name" value="TF_GRAS"/>
</dbReference>
<dbReference type="PROSITE" id="PS50985">
    <property type="entry name" value="GRAS"/>
    <property type="match status" value="1"/>
</dbReference>
<organism evidence="6 7">
    <name type="scientific">Dovyalis caffra</name>
    <dbReference type="NCBI Taxonomy" id="77055"/>
    <lineage>
        <taxon>Eukaryota</taxon>
        <taxon>Viridiplantae</taxon>
        <taxon>Streptophyta</taxon>
        <taxon>Embryophyta</taxon>
        <taxon>Tracheophyta</taxon>
        <taxon>Spermatophyta</taxon>
        <taxon>Magnoliopsida</taxon>
        <taxon>eudicotyledons</taxon>
        <taxon>Gunneridae</taxon>
        <taxon>Pentapetalae</taxon>
        <taxon>rosids</taxon>
        <taxon>fabids</taxon>
        <taxon>Malpighiales</taxon>
        <taxon>Salicaceae</taxon>
        <taxon>Flacourtieae</taxon>
        <taxon>Dovyalis</taxon>
    </lineage>
</organism>
<dbReference type="EMBL" id="CAWUPB010000851">
    <property type="protein sequence ID" value="CAK7326362.1"/>
    <property type="molecule type" value="Genomic_DNA"/>
</dbReference>
<dbReference type="PANTHER" id="PTHR31636">
    <property type="entry name" value="OSJNBA0084A10.13 PROTEIN-RELATED"/>
    <property type="match status" value="1"/>
</dbReference>
<protein>
    <submittedName>
        <fullName evidence="6">Uncharacterized protein</fullName>
    </submittedName>
</protein>
<comment type="caution">
    <text evidence="6">The sequence shown here is derived from an EMBL/GenBank/DDBJ whole genome shotgun (WGS) entry which is preliminary data.</text>
</comment>
<evidence type="ECO:0000256" key="5">
    <source>
        <dbReference type="PROSITE-ProRule" id="PRU01191"/>
    </source>
</evidence>
<sequence>MGKTKRIHIIDLQIGNGPQWTIFMQALVSRDEWPIESLKITIVGTTSKQLMEDTGDMLLSFARTMNLPFSYKVVMVLDIRDLKEVHFELDSKETMVVFSKFFLTSSITPPNRLESIFFDEGIRKILATKEEERNIRNVKIDV</sequence>
<gene>
    <name evidence="6" type="ORF">DCAF_LOCUS4062</name>
</gene>
<evidence type="ECO:0000313" key="7">
    <source>
        <dbReference type="Proteomes" id="UP001314170"/>
    </source>
</evidence>
<reference evidence="6 7" key="1">
    <citation type="submission" date="2024-01" db="EMBL/GenBank/DDBJ databases">
        <authorList>
            <person name="Waweru B."/>
        </authorList>
    </citation>
    <scope>NUCLEOTIDE SEQUENCE [LARGE SCALE GENOMIC DNA]</scope>
</reference>
<name>A0AAV1R0G6_9ROSI</name>
<comment type="subcellular location">
    <subcellularLocation>
        <location evidence="1">Nucleus</location>
    </subcellularLocation>
</comment>
<evidence type="ECO:0000256" key="1">
    <source>
        <dbReference type="ARBA" id="ARBA00004123"/>
    </source>
</evidence>
<keyword evidence="4" id="KW-0539">Nucleus</keyword>
<dbReference type="AlphaFoldDB" id="A0AAV1R0G6"/>
<feature type="region of interest" description="SAW" evidence="5">
    <location>
        <begin position="127"/>
        <end position="142"/>
    </location>
</feature>
<keyword evidence="3" id="KW-0804">Transcription</keyword>
<dbReference type="Pfam" id="PF03514">
    <property type="entry name" value="GRAS"/>
    <property type="match status" value="1"/>
</dbReference>
<comment type="caution">
    <text evidence="5">Lacks conserved residue(s) required for the propagation of feature annotation.</text>
</comment>